<dbReference type="Gene3D" id="2.160.20.10">
    <property type="entry name" value="Single-stranded right-handed beta-helix, Pectin lyase-like"/>
    <property type="match status" value="1"/>
</dbReference>
<accession>X1EQM8</accession>
<dbReference type="AlphaFoldDB" id="X1EQM8"/>
<dbReference type="InterPro" id="IPR007742">
    <property type="entry name" value="NosD_dom"/>
</dbReference>
<comment type="caution">
    <text evidence="2">The sequence shown here is derived from an EMBL/GenBank/DDBJ whole genome shotgun (WGS) entry which is preliminary data.</text>
</comment>
<dbReference type="EMBL" id="BARU01010661">
    <property type="protein sequence ID" value="GAH35691.1"/>
    <property type="molecule type" value="Genomic_DNA"/>
</dbReference>
<dbReference type="InterPro" id="IPR006626">
    <property type="entry name" value="PbH1"/>
</dbReference>
<organism evidence="2">
    <name type="scientific">marine sediment metagenome</name>
    <dbReference type="NCBI Taxonomy" id="412755"/>
    <lineage>
        <taxon>unclassified sequences</taxon>
        <taxon>metagenomes</taxon>
        <taxon>ecological metagenomes</taxon>
    </lineage>
</organism>
<reference evidence="2" key="1">
    <citation type="journal article" date="2014" name="Front. Microbiol.">
        <title>High frequency of phylogenetically diverse reductive dehalogenase-homologous genes in deep subseafloor sedimentary metagenomes.</title>
        <authorList>
            <person name="Kawai M."/>
            <person name="Futagami T."/>
            <person name="Toyoda A."/>
            <person name="Takaki Y."/>
            <person name="Nishi S."/>
            <person name="Hori S."/>
            <person name="Arai W."/>
            <person name="Tsubouchi T."/>
            <person name="Morono Y."/>
            <person name="Uchiyama I."/>
            <person name="Ito T."/>
            <person name="Fujiyama A."/>
            <person name="Inagaki F."/>
            <person name="Takami H."/>
        </authorList>
    </citation>
    <scope>NUCLEOTIDE SEQUENCE</scope>
    <source>
        <strain evidence="2">Expedition CK06-06</strain>
    </source>
</reference>
<proteinExistence type="predicted"/>
<evidence type="ECO:0000259" key="1">
    <source>
        <dbReference type="Pfam" id="PF05048"/>
    </source>
</evidence>
<dbReference type="SUPFAM" id="SSF51126">
    <property type="entry name" value="Pectin lyase-like"/>
    <property type="match status" value="1"/>
</dbReference>
<sequence>MGIFVNDCTDIDIINCISHSVPTGSQSTTETTFASHLVLANICFQSASDNNLINCTSYNSPYGIYIGINSNDNYVANCTSYNNNYGICLERSSNNNLIHHNNFINNVGTNAYDACSNQWDDGITGNYWSDYTGVDDDGNGIGDTPYNISGDGNQDRYPLMAPRDEVQFAT</sequence>
<name>X1EQM8_9ZZZZ</name>
<dbReference type="SMART" id="SM00710">
    <property type="entry name" value="PbH1"/>
    <property type="match status" value="3"/>
</dbReference>
<dbReference type="Pfam" id="PF05048">
    <property type="entry name" value="NosD"/>
    <property type="match status" value="1"/>
</dbReference>
<protein>
    <recommendedName>
        <fullName evidence="1">Periplasmic copper-binding protein NosD beta helix domain-containing protein</fullName>
    </recommendedName>
</protein>
<evidence type="ECO:0000313" key="2">
    <source>
        <dbReference type="EMBL" id="GAH35691.1"/>
    </source>
</evidence>
<dbReference type="InterPro" id="IPR012334">
    <property type="entry name" value="Pectin_lyas_fold"/>
</dbReference>
<dbReference type="InterPro" id="IPR011050">
    <property type="entry name" value="Pectin_lyase_fold/virulence"/>
</dbReference>
<gene>
    <name evidence="2" type="ORF">S03H2_20264</name>
</gene>
<feature type="domain" description="Periplasmic copper-binding protein NosD beta helix" evidence="1">
    <location>
        <begin position="41"/>
        <end position="133"/>
    </location>
</feature>